<evidence type="ECO:0000313" key="9">
    <source>
        <dbReference type="Proteomes" id="UP000194127"/>
    </source>
</evidence>
<dbReference type="GO" id="GO:0035336">
    <property type="term" value="P:long-chain fatty-acyl-CoA metabolic process"/>
    <property type="evidence" value="ECO:0007669"/>
    <property type="project" value="TreeGrafter"/>
</dbReference>
<dbReference type="Pfam" id="PF00501">
    <property type="entry name" value="AMP-binding"/>
    <property type="match status" value="1"/>
</dbReference>
<dbReference type="SUPFAM" id="SSF56801">
    <property type="entry name" value="Acetyl-CoA synthetase-like"/>
    <property type="match status" value="1"/>
</dbReference>
<evidence type="ECO:0000256" key="2">
    <source>
        <dbReference type="ARBA" id="ARBA00022598"/>
    </source>
</evidence>
<dbReference type="STRING" id="670580.A0A1X6MQG5"/>
<dbReference type="GO" id="GO:0005783">
    <property type="term" value="C:endoplasmic reticulum"/>
    <property type="evidence" value="ECO:0007669"/>
    <property type="project" value="TreeGrafter"/>
</dbReference>
<dbReference type="InterPro" id="IPR042099">
    <property type="entry name" value="ANL_N_sf"/>
</dbReference>
<accession>A0A1X6MQG5</accession>
<sequence>MSRMDSGRYGKSGSVEVGPEKVEGETRIRRNGLTADKLVTQPWEGIDTVYDVLLYAARTHGTKDSYGTRDIIDVHEEVKEVKKTVGGKEVTEKKTWKYFQLSDYKYLSFIQVKDAALEVAAGFLQLGVAKSDVVNVYAGTSANWQLVSYGCAAIGTPIATAYETLGESGLQHALNEPECIAMFTNADLLKVVANVAANVPSLQFVIHDGTADPSVVEKILNAKEGIKVLTLDELRELGKKVSAEALKSRVPEPSDMACIMYTSGTTGAPKGAVITHANAIASLGAVYAYLGHFLKPHDAYLAYLPLSHVMEYIVEMCLFFVGMTFGYARVRTLMDTSVRQCLGDIRAFRPTIMVGVPQVWEMIRKGIEGKISASGSFKKSMFNGAVAIKKAGVPVLTGLADSAVFSQVRAATGGRLRLALTGGAALSRETQEFLTLALVKVIPGYGMTESCGMCAVFPPEYTRLGSVGLPMPSIEIKLKDVPEANYLSTNDPPQGEVWIRGNSVIKGYLKRDDLNNDESIFAKDGWFRTGDVGQWNPDGTLDLIDRIKNLVKLQGGEYIALERLESIYKSCNLVSNVCVHADPNAKQPIAIIIPHEQQLQHTLEHKSVGPASNTTMADLCKDDRVRELILKECNAIGKKNGLKQMELLQAVILTADEWTPESGLVTAAQKTQRRKIAERYAQEIKDTYKF</sequence>
<dbReference type="PANTHER" id="PTHR43272:SF83">
    <property type="entry name" value="ACYL-COA SYNTHETASE LONG-CHAIN, ISOFORM J"/>
    <property type="match status" value="1"/>
</dbReference>
<dbReference type="InterPro" id="IPR020845">
    <property type="entry name" value="AMP-binding_CS"/>
</dbReference>
<dbReference type="EMBL" id="KZ110604">
    <property type="protein sequence ID" value="OSX58456.1"/>
    <property type="molecule type" value="Genomic_DNA"/>
</dbReference>
<keyword evidence="2" id="KW-0436">Ligase</keyword>
<dbReference type="Gene3D" id="3.40.50.12780">
    <property type="entry name" value="N-terminal domain of ligase-like"/>
    <property type="match status" value="1"/>
</dbReference>
<dbReference type="GO" id="GO:0004467">
    <property type="term" value="F:long-chain fatty acid-CoA ligase activity"/>
    <property type="evidence" value="ECO:0007669"/>
    <property type="project" value="UniProtKB-EC"/>
</dbReference>
<feature type="domain" description="AMP-dependent synthetase/ligase" evidence="7">
    <location>
        <begin position="102"/>
        <end position="509"/>
    </location>
</feature>
<dbReference type="InterPro" id="IPR000873">
    <property type="entry name" value="AMP-dep_synth/lig_dom"/>
</dbReference>
<dbReference type="AlphaFoldDB" id="A0A1X6MQG5"/>
<dbReference type="GO" id="GO:0005886">
    <property type="term" value="C:plasma membrane"/>
    <property type="evidence" value="ECO:0007669"/>
    <property type="project" value="TreeGrafter"/>
</dbReference>
<comment type="catalytic activity">
    <reaction evidence="5">
        <text>a long-chain fatty acid + ATP + CoA = a long-chain fatty acyl-CoA + AMP + diphosphate</text>
        <dbReference type="Rhea" id="RHEA:15421"/>
        <dbReference type="ChEBI" id="CHEBI:30616"/>
        <dbReference type="ChEBI" id="CHEBI:33019"/>
        <dbReference type="ChEBI" id="CHEBI:57287"/>
        <dbReference type="ChEBI" id="CHEBI:57560"/>
        <dbReference type="ChEBI" id="CHEBI:83139"/>
        <dbReference type="ChEBI" id="CHEBI:456215"/>
        <dbReference type="EC" id="6.2.1.3"/>
    </reaction>
</comment>
<dbReference type="GeneID" id="36333182"/>
<evidence type="ECO:0000313" key="8">
    <source>
        <dbReference type="EMBL" id="OSX58456.1"/>
    </source>
</evidence>
<dbReference type="Proteomes" id="UP000194127">
    <property type="component" value="Unassembled WGS sequence"/>
</dbReference>
<evidence type="ECO:0000259" key="7">
    <source>
        <dbReference type="Pfam" id="PF00501"/>
    </source>
</evidence>
<dbReference type="PROSITE" id="PS00455">
    <property type="entry name" value="AMP_BINDING"/>
    <property type="match status" value="1"/>
</dbReference>
<keyword evidence="4" id="KW-0067">ATP-binding</keyword>
<proteinExistence type="inferred from homology"/>
<evidence type="ECO:0000256" key="3">
    <source>
        <dbReference type="ARBA" id="ARBA00022741"/>
    </source>
</evidence>
<evidence type="ECO:0000256" key="5">
    <source>
        <dbReference type="ARBA" id="ARBA00036813"/>
    </source>
</evidence>
<organism evidence="8 9">
    <name type="scientific">Postia placenta MAD-698-R-SB12</name>
    <dbReference type="NCBI Taxonomy" id="670580"/>
    <lineage>
        <taxon>Eukaryota</taxon>
        <taxon>Fungi</taxon>
        <taxon>Dikarya</taxon>
        <taxon>Basidiomycota</taxon>
        <taxon>Agaricomycotina</taxon>
        <taxon>Agaricomycetes</taxon>
        <taxon>Polyporales</taxon>
        <taxon>Adustoporiaceae</taxon>
        <taxon>Rhodonia</taxon>
    </lineage>
</organism>
<protein>
    <recommendedName>
        <fullName evidence="7">AMP-dependent synthetase/ligase domain-containing protein</fullName>
    </recommendedName>
</protein>
<feature type="region of interest" description="Disordered" evidence="6">
    <location>
        <begin position="1"/>
        <end position="23"/>
    </location>
</feature>
<evidence type="ECO:0000256" key="6">
    <source>
        <dbReference type="SAM" id="MobiDB-lite"/>
    </source>
</evidence>
<evidence type="ECO:0000256" key="1">
    <source>
        <dbReference type="ARBA" id="ARBA00006432"/>
    </source>
</evidence>
<dbReference type="GO" id="GO:0005811">
    <property type="term" value="C:lipid droplet"/>
    <property type="evidence" value="ECO:0007669"/>
    <property type="project" value="TreeGrafter"/>
</dbReference>
<dbReference type="GO" id="GO:0005524">
    <property type="term" value="F:ATP binding"/>
    <property type="evidence" value="ECO:0007669"/>
    <property type="project" value="UniProtKB-KW"/>
</dbReference>
<gene>
    <name evidence="8" type="ORF">POSPLADRAFT_1173430</name>
</gene>
<dbReference type="RefSeq" id="XP_024335250.1">
    <property type="nucleotide sequence ID" value="XM_024488233.1"/>
</dbReference>
<keyword evidence="9" id="KW-1185">Reference proteome</keyword>
<keyword evidence="3" id="KW-0547">Nucleotide-binding</keyword>
<dbReference type="OrthoDB" id="1700726at2759"/>
<comment type="similarity">
    <text evidence="1">Belongs to the ATP-dependent AMP-binding enzyme family.</text>
</comment>
<reference evidence="8 9" key="1">
    <citation type="submission" date="2017-04" db="EMBL/GenBank/DDBJ databases">
        <title>Genome Sequence of the Model Brown-Rot Fungus Postia placenta SB12.</title>
        <authorList>
            <consortium name="DOE Joint Genome Institute"/>
            <person name="Gaskell J."/>
            <person name="Kersten P."/>
            <person name="Larrondo L.F."/>
            <person name="Canessa P."/>
            <person name="Martinez D."/>
            <person name="Hibbett D."/>
            <person name="Schmoll M."/>
            <person name="Kubicek C.P."/>
            <person name="Martinez A.T."/>
            <person name="Yadav J."/>
            <person name="Master E."/>
            <person name="Magnuson J.K."/>
            <person name="James T."/>
            <person name="Yaver D."/>
            <person name="Berka R."/>
            <person name="Labutti K."/>
            <person name="Lipzen A."/>
            <person name="Aerts A."/>
            <person name="Barry K."/>
            <person name="Henrissat B."/>
            <person name="Blanchette R."/>
            <person name="Grigoriev I."/>
            <person name="Cullen D."/>
        </authorList>
    </citation>
    <scope>NUCLEOTIDE SEQUENCE [LARGE SCALE GENOMIC DNA]</scope>
    <source>
        <strain evidence="8 9">MAD-698-R-SB12</strain>
    </source>
</reference>
<name>A0A1X6MQG5_9APHY</name>
<dbReference type="PANTHER" id="PTHR43272">
    <property type="entry name" value="LONG-CHAIN-FATTY-ACID--COA LIGASE"/>
    <property type="match status" value="1"/>
</dbReference>
<evidence type="ECO:0000256" key="4">
    <source>
        <dbReference type="ARBA" id="ARBA00022840"/>
    </source>
</evidence>